<dbReference type="SUPFAM" id="SSF103473">
    <property type="entry name" value="MFS general substrate transporter"/>
    <property type="match status" value="1"/>
</dbReference>
<dbReference type="InterPro" id="IPR004638">
    <property type="entry name" value="EmrB-like"/>
</dbReference>
<evidence type="ECO:0000256" key="1">
    <source>
        <dbReference type="ARBA" id="ARBA00004651"/>
    </source>
</evidence>
<comment type="subcellular location">
    <subcellularLocation>
        <location evidence="1">Cell membrane</location>
        <topology evidence="1">Multi-pass membrane protein</topology>
    </subcellularLocation>
</comment>
<dbReference type="InterPro" id="IPR011701">
    <property type="entry name" value="MFS"/>
</dbReference>
<keyword evidence="7" id="KW-0472">Membrane</keyword>
<evidence type="ECO:0000256" key="6">
    <source>
        <dbReference type="ARBA" id="ARBA00022989"/>
    </source>
</evidence>
<keyword evidence="4" id="KW-1003">Cell membrane</keyword>
<accession>A0A0F4M3K7</accession>
<dbReference type="InterPro" id="IPR036259">
    <property type="entry name" value="MFS_trans_sf"/>
</dbReference>
<keyword evidence="5" id="KW-0812">Transmembrane</keyword>
<keyword evidence="3" id="KW-0813">Transport</keyword>
<gene>
    <name evidence="8" type="ORF">FPK29_00360</name>
</gene>
<dbReference type="PANTHER" id="PTHR42718">
    <property type="entry name" value="MAJOR FACILITATOR SUPERFAMILY MULTIDRUG TRANSPORTER MFSC"/>
    <property type="match status" value="1"/>
</dbReference>
<dbReference type="PROSITE" id="PS50850">
    <property type="entry name" value="MFS"/>
    <property type="match status" value="1"/>
</dbReference>
<evidence type="ECO:0000256" key="2">
    <source>
        <dbReference type="ARBA" id="ARBA00008537"/>
    </source>
</evidence>
<evidence type="ECO:0000313" key="9">
    <source>
        <dbReference type="Proteomes" id="UP000317536"/>
    </source>
</evidence>
<dbReference type="EMBL" id="VMHJ01000001">
    <property type="protein sequence ID" value="TSJ86201.1"/>
    <property type="molecule type" value="Genomic_DNA"/>
</dbReference>
<name>A0A0F4M3K7_9BIFI</name>
<reference evidence="8 9" key="1">
    <citation type="submission" date="2019-07" db="EMBL/GenBank/DDBJ databases">
        <title>Bifidobacterium asteroides genomes.</title>
        <authorList>
            <person name="Zheng H."/>
        </authorList>
    </citation>
    <scope>NUCLEOTIDE SEQUENCE [LARGE SCALE GENOMIC DNA]</scope>
    <source>
        <strain evidence="8 9">W8111</strain>
    </source>
</reference>
<organism evidence="8 9">
    <name type="scientific">Bifidobacterium asteroides</name>
    <dbReference type="NCBI Taxonomy" id="1684"/>
    <lineage>
        <taxon>Bacteria</taxon>
        <taxon>Bacillati</taxon>
        <taxon>Actinomycetota</taxon>
        <taxon>Actinomycetes</taxon>
        <taxon>Bifidobacteriales</taxon>
        <taxon>Bifidobacteriaceae</taxon>
        <taxon>Bifidobacterium</taxon>
    </lineage>
</organism>
<dbReference type="Pfam" id="PF07690">
    <property type="entry name" value="MFS_1"/>
    <property type="match status" value="1"/>
</dbReference>
<protein>
    <submittedName>
        <fullName evidence="8">Multidrug efflux MFS transporter</fullName>
    </submittedName>
</protein>
<dbReference type="AlphaFoldDB" id="A0A0F4M3K7"/>
<comment type="caution">
    <text evidence="8">The sequence shown here is derived from an EMBL/GenBank/DDBJ whole genome shotgun (WGS) entry which is preliminary data.</text>
</comment>
<dbReference type="GO" id="GO:0005886">
    <property type="term" value="C:plasma membrane"/>
    <property type="evidence" value="ECO:0007669"/>
    <property type="project" value="UniProtKB-SubCell"/>
</dbReference>
<evidence type="ECO:0000256" key="4">
    <source>
        <dbReference type="ARBA" id="ARBA00022475"/>
    </source>
</evidence>
<evidence type="ECO:0000256" key="5">
    <source>
        <dbReference type="ARBA" id="ARBA00022692"/>
    </source>
</evidence>
<keyword evidence="6" id="KW-1133">Transmembrane helix</keyword>
<dbReference type="OrthoDB" id="9812221at2"/>
<evidence type="ECO:0000313" key="8">
    <source>
        <dbReference type="EMBL" id="TSJ86201.1"/>
    </source>
</evidence>
<dbReference type="PANTHER" id="PTHR42718:SF9">
    <property type="entry name" value="MAJOR FACILITATOR SUPERFAMILY MULTIDRUG TRANSPORTER MFSC"/>
    <property type="match status" value="1"/>
</dbReference>
<dbReference type="PRINTS" id="PR01036">
    <property type="entry name" value="TCRTETB"/>
</dbReference>
<comment type="similarity">
    <text evidence="2">Belongs to the major facilitator superfamily. EmrB family.</text>
</comment>
<dbReference type="GO" id="GO:0022857">
    <property type="term" value="F:transmembrane transporter activity"/>
    <property type="evidence" value="ECO:0007669"/>
    <property type="project" value="InterPro"/>
</dbReference>
<evidence type="ECO:0000256" key="3">
    <source>
        <dbReference type="ARBA" id="ARBA00022448"/>
    </source>
</evidence>
<proteinExistence type="inferred from homology"/>
<dbReference type="NCBIfam" id="TIGR00711">
    <property type="entry name" value="efflux_EmrB"/>
    <property type="match status" value="1"/>
</dbReference>
<dbReference type="Gene3D" id="1.20.1720.10">
    <property type="entry name" value="Multidrug resistance protein D"/>
    <property type="match status" value="1"/>
</dbReference>
<evidence type="ECO:0000256" key="7">
    <source>
        <dbReference type="ARBA" id="ARBA00023136"/>
    </source>
</evidence>
<dbReference type="Proteomes" id="UP000317536">
    <property type="component" value="Unassembled WGS sequence"/>
</dbReference>
<sequence>MSITKEQSTAIPRRVIGAVVATGIMSFCGVIVETAMNITFPALMSHFGIGTSSVQWMTTLYLLVVASITPLSAALKRRFRSRTLFLCANLLFLTGLIIDALAPVFPLLLLGRAIQGLGTSIALPLMFNIILQEVPTKRIGTMMGVGTLITAIGPAIGPTFGGLIATTIGWRFVFIILIPVLIISLVTGLACIPSVPVAANGEETGLEPLDVFLMVLGFAGLIFGISNASAGWLSWRFGGALILGIVALAAFTLRARHQAQPIIDVRLFKDRRFSLHVGAYILFEISALALSFILPNHLQLVDGCTSLQAGLVVLPGAAIGAVLAPLSGRLYDQLGPRIPIISGSCVALIGLLGFALTARRLTALAILILYIFFMLGIGLSFGNIMTNGLHRLSQEQQADGNAIFNTVQQFAAAIGSSLAATIVAAGQAAVADRRLGTVNGSQHALILLLIIGALEVLLVLAALHRSQKPQHA</sequence>
<dbReference type="InterPro" id="IPR020846">
    <property type="entry name" value="MFS_dom"/>
</dbReference>
<dbReference type="Gene3D" id="1.20.1250.20">
    <property type="entry name" value="MFS general substrate transporter like domains"/>
    <property type="match status" value="1"/>
</dbReference>